<organism evidence="2 3">
    <name type="scientific">Mycobacteroides chelonae</name>
    <name type="common">Mycobacterium chelonae</name>
    <dbReference type="NCBI Taxonomy" id="1774"/>
    <lineage>
        <taxon>Bacteria</taxon>
        <taxon>Bacillati</taxon>
        <taxon>Actinomycetota</taxon>
        <taxon>Actinomycetes</taxon>
        <taxon>Mycobacteriales</taxon>
        <taxon>Mycobacteriaceae</taxon>
        <taxon>Mycobacteroides</taxon>
    </lineage>
</organism>
<dbReference type="Proteomes" id="UP000317728">
    <property type="component" value="Chromosome"/>
</dbReference>
<reference evidence="2 3" key="1">
    <citation type="submission" date="2019-06" db="EMBL/GenBank/DDBJ databases">
        <title>Whole geneome sequnce of Mycobacteroides chelonae M77 isolated from bovine milk from Meghalaya, India.</title>
        <authorList>
            <person name="Vise E."/>
            <person name="Das S."/>
            <person name="Garg A."/>
            <person name="Ghatak S."/>
            <person name="Shakuntala I."/>
            <person name="Milton A.A.P."/>
            <person name="Karam A."/>
            <person name="Sanjukta R."/>
            <person name="Puro K."/>
            <person name="Sen A."/>
        </authorList>
    </citation>
    <scope>NUCLEOTIDE SEQUENCE [LARGE SCALE GENOMIC DNA]</scope>
    <source>
        <strain evidence="2 3">M77</strain>
    </source>
</reference>
<dbReference type="Pfam" id="PF00582">
    <property type="entry name" value="Usp"/>
    <property type="match status" value="1"/>
</dbReference>
<evidence type="ECO:0000313" key="2">
    <source>
        <dbReference type="EMBL" id="QDF70931.1"/>
    </source>
</evidence>
<proteinExistence type="predicted"/>
<dbReference type="InterPro" id="IPR014729">
    <property type="entry name" value="Rossmann-like_a/b/a_fold"/>
</dbReference>
<evidence type="ECO:0000313" key="3">
    <source>
        <dbReference type="Proteomes" id="UP000317728"/>
    </source>
</evidence>
<dbReference type="EMBL" id="CP041150">
    <property type="protein sequence ID" value="QDF70931.1"/>
    <property type="molecule type" value="Genomic_DNA"/>
</dbReference>
<sequence length="317" mass="34376">MLITNAAMYCELSAPRKANVMRDHGTANKDRQRPVDHEDHKPAAAVVVGVDGSHRAIAAALWAVDEAVNRDIPLRLVFAIEPRPPSSEDIYAAYDIATAEIATQGAVLAVQSCDKPVKLEVEILQGKALDVLIRQSHSAALVCVGALSRERAADHRTTSTAAALSRLAQCPVVVVRGQEYVSGRQGSVVIEFEDSLDFDDVLMQGLSAATLRNAAVRVIACRARQGNGTFRADADVLRAHLEKLLESWRNRHPDTVLDVVVSSSKITEYLAHERDSVQLLVVGRHRKQGLSELIAPLPSATHHSAYSVMIGGLRRAL</sequence>
<dbReference type="InterPro" id="IPR006016">
    <property type="entry name" value="UspA"/>
</dbReference>
<gene>
    <name evidence="2" type="ORF">FJK96_12750</name>
</gene>
<protein>
    <submittedName>
        <fullName evidence="2">Universal stress protein</fullName>
    </submittedName>
</protein>
<evidence type="ECO:0000259" key="1">
    <source>
        <dbReference type="Pfam" id="PF00582"/>
    </source>
</evidence>
<name>A0AB73U2A0_MYCCH</name>
<accession>A0AB73U2A0</accession>
<dbReference type="SUPFAM" id="SSF52402">
    <property type="entry name" value="Adenine nucleotide alpha hydrolases-like"/>
    <property type="match status" value="1"/>
</dbReference>
<feature type="domain" description="UspA" evidence="1">
    <location>
        <begin position="46"/>
        <end position="176"/>
    </location>
</feature>
<dbReference type="AlphaFoldDB" id="A0AB73U2A0"/>
<dbReference type="Gene3D" id="3.40.50.620">
    <property type="entry name" value="HUPs"/>
    <property type="match status" value="2"/>
</dbReference>